<comment type="caution">
    <text evidence="6">The sequence shown here is derived from an EMBL/GenBank/DDBJ whole genome shotgun (WGS) entry which is preliminary data.</text>
</comment>
<organism evidence="6 7">
    <name type="scientific">Sinimarinibacterium flocculans</name>
    <dbReference type="NCBI Taxonomy" id="985250"/>
    <lineage>
        <taxon>Bacteria</taxon>
        <taxon>Pseudomonadati</taxon>
        <taxon>Pseudomonadota</taxon>
        <taxon>Gammaproteobacteria</taxon>
        <taxon>Nevskiales</taxon>
        <taxon>Nevskiaceae</taxon>
        <taxon>Sinimarinibacterium</taxon>
    </lineage>
</organism>
<accession>A0A318E6R1</accession>
<evidence type="ECO:0000256" key="4">
    <source>
        <dbReference type="PROSITE-ProRule" id="PRU00433"/>
    </source>
</evidence>
<dbReference type="Gene3D" id="1.10.760.10">
    <property type="entry name" value="Cytochrome c-like domain"/>
    <property type="match status" value="1"/>
</dbReference>
<keyword evidence="1 4" id="KW-0349">Heme</keyword>
<dbReference type="AlphaFoldDB" id="A0A318E6R1"/>
<dbReference type="PROSITE" id="PS51007">
    <property type="entry name" value="CYTC"/>
    <property type="match status" value="1"/>
</dbReference>
<dbReference type="PANTHER" id="PTHR30600">
    <property type="entry name" value="CYTOCHROME C PEROXIDASE-RELATED"/>
    <property type="match status" value="1"/>
</dbReference>
<dbReference type="Pfam" id="PF21419">
    <property type="entry name" value="RoxA-like_Cyt-c"/>
    <property type="match status" value="1"/>
</dbReference>
<sequence length="837" mass="89957">MPLGAGAECGGESDNVNMKLSRCLRPAVAALAIAVAGCAGEYDGQAGGGGEGPAPGGGSYSGPQDFYAKRIEPRLAFCRTCHVPGGVADVDDGRLLMLGPEPGNDYALLRASWEALGGNNPVSRILLMPSQQDEKSHSGGYPWPAGSAAYKDMAVMLDCFEDPAGCLDGAGGGPVTEDAPLLGSKRAQHVWARYCEGKDDSALLPRDPRTLVQPGTIATDLAVFYNAYWQDCHAHMPEAERQAQTCGEYRARRDRGLAFLIDELPVGATSAEDYNNTWQKWGLPGRPDNFDQLYTLRYGLNHAPFDNPYPLPGEDPMATDGGSGQLPLGLRQLKDDNGQWTGEIGTSACFQCHGGQIGEPAQGENLIGLDNLGLGNNNYDVVISGQDASPFAGTYFSTLLPPLSVDSLFNIGIKQRGQNNAVGAFEFLVTVLDLDSLGLNPNPLKTIVGVTGVVDVAHPLAHTQDTPPWWNMGSRPRKFFDAGVSNDSTRIIMAAGPGEFEELVSASGDLYRNRIEQYDQDLEAFFLSLRSPQWPGEIDTALAEQGAVLFHTKDLWAEEANAGAPAPLGGNGSCASCHGAYSPRYVEDPAYLQTPELEGVAGHISPLDVIGTDAARSDMLTPTLRERWDTTFWGYNDGAEGYVAPGDKDPLTELLDDMYPLELRPMGVCGWEKGVIGYQAPPLYGVWATAPYFHNGSVPTLEQVLDSSQRPAIWQRQLQEDQGIRGFDQRFAQAFDTEAIGWKHTALACTDIPGSAVANCNPVDDEGPSLVQMTQNFLNGLVSWTGIVNIPDPLPGAVDKRLVYDTRILGNGNGGHTFSDALTDAERRAIIEYLKTL</sequence>
<dbReference type="GO" id="GO:0009055">
    <property type="term" value="F:electron transfer activity"/>
    <property type="evidence" value="ECO:0007669"/>
    <property type="project" value="InterPro"/>
</dbReference>
<evidence type="ECO:0000313" key="7">
    <source>
        <dbReference type="Proteomes" id="UP000248330"/>
    </source>
</evidence>
<reference evidence="6 7" key="1">
    <citation type="submission" date="2018-04" db="EMBL/GenBank/DDBJ databases">
        <title>Genomic Encyclopedia of Type Strains, Phase IV (KMG-IV): sequencing the most valuable type-strain genomes for metagenomic binning, comparative biology and taxonomic classification.</title>
        <authorList>
            <person name="Goeker M."/>
        </authorList>
    </citation>
    <scope>NUCLEOTIDE SEQUENCE [LARGE SCALE GENOMIC DNA]</scope>
    <source>
        <strain evidence="6 7">DSM 104150</strain>
    </source>
</reference>
<name>A0A318E6R1_9GAMM</name>
<dbReference type="GO" id="GO:0046872">
    <property type="term" value="F:metal ion binding"/>
    <property type="evidence" value="ECO:0007669"/>
    <property type="project" value="UniProtKB-KW"/>
</dbReference>
<dbReference type="GO" id="GO:0004130">
    <property type="term" value="F:cytochrome-c peroxidase activity"/>
    <property type="evidence" value="ECO:0007669"/>
    <property type="project" value="TreeGrafter"/>
</dbReference>
<dbReference type="Proteomes" id="UP000248330">
    <property type="component" value="Unassembled WGS sequence"/>
</dbReference>
<dbReference type="PANTHER" id="PTHR30600:SF9">
    <property type="entry name" value="BLR7738 PROTEIN"/>
    <property type="match status" value="1"/>
</dbReference>
<dbReference type="InterPro" id="IPR036909">
    <property type="entry name" value="Cyt_c-like_dom_sf"/>
</dbReference>
<keyword evidence="3 4" id="KW-0408">Iron</keyword>
<evidence type="ECO:0000313" key="6">
    <source>
        <dbReference type="EMBL" id="PXV64637.1"/>
    </source>
</evidence>
<dbReference type="InterPro" id="IPR009056">
    <property type="entry name" value="Cyt_c-like_dom"/>
</dbReference>
<keyword evidence="2 4" id="KW-0479">Metal-binding</keyword>
<protein>
    <recommendedName>
        <fullName evidence="5">Cytochrome c domain-containing protein</fullName>
    </recommendedName>
</protein>
<feature type="domain" description="Cytochrome c" evidence="5">
    <location>
        <begin position="541"/>
        <end position="837"/>
    </location>
</feature>
<evidence type="ECO:0000256" key="3">
    <source>
        <dbReference type="ARBA" id="ARBA00023004"/>
    </source>
</evidence>
<dbReference type="GO" id="GO:0020037">
    <property type="term" value="F:heme binding"/>
    <property type="evidence" value="ECO:0007669"/>
    <property type="project" value="InterPro"/>
</dbReference>
<gene>
    <name evidence="6" type="ORF">C8D93_11287</name>
</gene>
<evidence type="ECO:0000259" key="5">
    <source>
        <dbReference type="PROSITE" id="PS51007"/>
    </source>
</evidence>
<dbReference type="InterPro" id="IPR051395">
    <property type="entry name" value="Cytochrome_c_Peroxidase/MauG"/>
</dbReference>
<evidence type="ECO:0000256" key="1">
    <source>
        <dbReference type="ARBA" id="ARBA00022617"/>
    </source>
</evidence>
<dbReference type="EMBL" id="QICN01000012">
    <property type="protein sequence ID" value="PXV64637.1"/>
    <property type="molecule type" value="Genomic_DNA"/>
</dbReference>
<keyword evidence="7" id="KW-1185">Reference proteome</keyword>
<dbReference type="SUPFAM" id="SSF46626">
    <property type="entry name" value="Cytochrome c"/>
    <property type="match status" value="2"/>
</dbReference>
<proteinExistence type="predicted"/>
<evidence type="ECO:0000256" key="2">
    <source>
        <dbReference type="ARBA" id="ARBA00022723"/>
    </source>
</evidence>